<dbReference type="AlphaFoldDB" id="A0A368T7W8"/>
<evidence type="ECO:0008006" key="4">
    <source>
        <dbReference type="Google" id="ProtNLM"/>
    </source>
</evidence>
<dbReference type="Proteomes" id="UP000253318">
    <property type="component" value="Unassembled WGS sequence"/>
</dbReference>
<dbReference type="Gene3D" id="1.25.40.10">
    <property type="entry name" value="Tetratricopeptide repeat domain"/>
    <property type="match status" value="2"/>
</dbReference>
<dbReference type="SUPFAM" id="SSF48452">
    <property type="entry name" value="TPR-like"/>
    <property type="match status" value="2"/>
</dbReference>
<organism evidence="2 3">
    <name type="scientific">Marinitenerispora sediminis</name>
    <dbReference type="NCBI Taxonomy" id="1931232"/>
    <lineage>
        <taxon>Bacteria</taxon>
        <taxon>Bacillati</taxon>
        <taxon>Actinomycetota</taxon>
        <taxon>Actinomycetes</taxon>
        <taxon>Streptosporangiales</taxon>
        <taxon>Nocardiopsidaceae</taxon>
        <taxon>Marinitenerispora</taxon>
    </lineage>
</organism>
<dbReference type="EMBL" id="QEIN01000044">
    <property type="protein sequence ID" value="RCV60220.1"/>
    <property type="molecule type" value="Genomic_DNA"/>
</dbReference>
<sequence>MRNSKVRWRSALGRAGVVSVVSLWRSLRRLGERAGAVAPDAHEPPAPAAPGSGATPAQRAAWLERTLHEYVDTLGADHPRSIAARNNLASKYAQIGRRTAAIEQFERALADSVSALGEEHPQTDVIRENLALCYEDAARYADAGAQWEVLLQQRQQRLGASAAETVTARTRLAYAYRRTGRSDAAIAHYERAIEDSTGAASEELENLRIGLGRAFRAAGRHDDTVQQLRMVLAQRRRRLGGRHHDTLVIHHQLGRAYRDAGRDPEGIEALEATYRNCLSAAGDPEVRMLAMRVRRDLAGAYRAVGRARDAAALY</sequence>
<dbReference type="PANTHER" id="PTHR46082:SF6">
    <property type="entry name" value="AAA+ ATPASE DOMAIN-CONTAINING PROTEIN-RELATED"/>
    <property type="match status" value="1"/>
</dbReference>
<proteinExistence type="predicted"/>
<comment type="caution">
    <text evidence="2">The sequence shown here is derived from an EMBL/GenBank/DDBJ whole genome shotgun (WGS) entry which is preliminary data.</text>
</comment>
<dbReference type="Pfam" id="PF13374">
    <property type="entry name" value="TPR_10"/>
    <property type="match status" value="1"/>
</dbReference>
<dbReference type="Pfam" id="PF13424">
    <property type="entry name" value="TPR_12"/>
    <property type="match status" value="2"/>
</dbReference>
<accession>A0A368T7W8</accession>
<evidence type="ECO:0000313" key="2">
    <source>
        <dbReference type="EMBL" id="RCV60220.1"/>
    </source>
</evidence>
<evidence type="ECO:0000313" key="3">
    <source>
        <dbReference type="Proteomes" id="UP000253318"/>
    </source>
</evidence>
<dbReference type="RefSeq" id="WP_114396043.1">
    <property type="nucleotide sequence ID" value="NZ_QEIM01000002.1"/>
</dbReference>
<reference evidence="2 3" key="1">
    <citation type="submission" date="2018-04" db="EMBL/GenBank/DDBJ databases">
        <title>Novel actinobacteria from marine sediment.</title>
        <authorList>
            <person name="Ng Z.Y."/>
            <person name="Tan G.Y.A."/>
        </authorList>
    </citation>
    <scope>NUCLEOTIDE SEQUENCE [LARGE SCALE GENOMIC DNA]</scope>
    <source>
        <strain evidence="2 3">TPS81</strain>
    </source>
</reference>
<feature type="region of interest" description="Disordered" evidence="1">
    <location>
        <begin position="35"/>
        <end position="55"/>
    </location>
</feature>
<keyword evidence="3" id="KW-1185">Reference proteome</keyword>
<evidence type="ECO:0000256" key="1">
    <source>
        <dbReference type="SAM" id="MobiDB-lite"/>
    </source>
</evidence>
<protein>
    <recommendedName>
        <fullName evidence="4">Tetratricopeptide repeat protein</fullName>
    </recommendedName>
</protein>
<dbReference type="OrthoDB" id="3210382at2"/>
<dbReference type="PANTHER" id="PTHR46082">
    <property type="entry name" value="ATP/GTP-BINDING PROTEIN-RELATED"/>
    <property type="match status" value="1"/>
</dbReference>
<dbReference type="InterPro" id="IPR011990">
    <property type="entry name" value="TPR-like_helical_dom_sf"/>
</dbReference>
<gene>
    <name evidence="2" type="ORF">DEF24_07725</name>
</gene>
<dbReference type="InterPro" id="IPR053137">
    <property type="entry name" value="NLR-like"/>
</dbReference>
<name>A0A368T7W8_9ACTN</name>